<dbReference type="Proteomes" id="UP001165960">
    <property type="component" value="Unassembled WGS sequence"/>
</dbReference>
<name>A0ACC2RG64_9FUNG</name>
<sequence length="113" mass="12986">DPGYQLAYEPASVEFSLFHCHPYAQRLLASFWGFLNSKEGSLERLPNVKWAGNCIQNFLHPAIHHLLGVQARHHMEVRDLVAYSNHQQEYQAALVHCLDLSFAEVQSYAHQNQ</sequence>
<organism evidence="1 2">
    <name type="scientific">Entomophthora muscae</name>
    <dbReference type="NCBI Taxonomy" id="34485"/>
    <lineage>
        <taxon>Eukaryota</taxon>
        <taxon>Fungi</taxon>
        <taxon>Fungi incertae sedis</taxon>
        <taxon>Zoopagomycota</taxon>
        <taxon>Entomophthoromycotina</taxon>
        <taxon>Entomophthoromycetes</taxon>
        <taxon>Entomophthorales</taxon>
        <taxon>Entomophthoraceae</taxon>
        <taxon>Entomophthora</taxon>
    </lineage>
</organism>
<accession>A0ACC2RG64</accession>
<comment type="caution">
    <text evidence="1">The sequence shown here is derived from an EMBL/GenBank/DDBJ whole genome shotgun (WGS) entry which is preliminary data.</text>
</comment>
<evidence type="ECO:0000313" key="1">
    <source>
        <dbReference type="EMBL" id="KAJ9049078.1"/>
    </source>
</evidence>
<protein>
    <submittedName>
        <fullName evidence="1">Uncharacterized protein</fullName>
    </submittedName>
</protein>
<proteinExistence type="predicted"/>
<evidence type="ECO:0000313" key="2">
    <source>
        <dbReference type="Proteomes" id="UP001165960"/>
    </source>
</evidence>
<feature type="non-terminal residue" evidence="1">
    <location>
        <position position="1"/>
    </location>
</feature>
<gene>
    <name evidence="1" type="ORF">DSO57_1028267</name>
</gene>
<reference evidence="1" key="1">
    <citation type="submission" date="2022-04" db="EMBL/GenBank/DDBJ databases">
        <title>Genome of the entomopathogenic fungus Entomophthora muscae.</title>
        <authorList>
            <person name="Elya C."/>
            <person name="Lovett B.R."/>
            <person name="Lee E."/>
            <person name="Macias A.M."/>
            <person name="Hajek A.E."/>
            <person name="De Bivort B.L."/>
            <person name="Kasson M.T."/>
            <person name="De Fine Licht H.H."/>
            <person name="Stajich J.E."/>
        </authorList>
    </citation>
    <scope>NUCLEOTIDE SEQUENCE</scope>
    <source>
        <strain evidence="1">Berkeley</strain>
    </source>
</reference>
<dbReference type="EMBL" id="QTSX02007278">
    <property type="protein sequence ID" value="KAJ9049078.1"/>
    <property type="molecule type" value="Genomic_DNA"/>
</dbReference>
<keyword evidence="2" id="KW-1185">Reference proteome</keyword>